<keyword evidence="1" id="KW-0812">Transmembrane</keyword>
<organism evidence="2 3">
    <name type="scientific">Parnassius mnemosyne</name>
    <name type="common">clouded apollo</name>
    <dbReference type="NCBI Taxonomy" id="213953"/>
    <lineage>
        <taxon>Eukaryota</taxon>
        <taxon>Metazoa</taxon>
        <taxon>Ecdysozoa</taxon>
        <taxon>Arthropoda</taxon>
        <taxon>Hexapoda</taxon>
        <taxon>Insecta</taxon>
        <taxon>Pterygota</taxon>
        <taxon>Neoptera</taxon>
        <taxon>Endopterygota</taxon>
        <taxon>Lepidoptera</taxon>
        <taxon>Glossata</taxon>
        <taxon>Ditrysia</taxon>
        <taxon>Papilionoidea</taxon>
        <taxon>Papilionidae</taxon>
        <taxon>Parnassiinae</taxon>
        <taxon>Parnassini</taxon>
        <taxon>Parnassius</taxon>
        <taxon>Driopa</taxon>
    </lineage>
</organism>
<keyword evidence="1" id="KW-0472">Membrane</keyword>
<dbReference type="Proteomes" id="UP001314205">
    <property type="component" value="Unassembled WGS sequence"/>
</dbReference>
<gene>
    <name evidence="2" type="ORF">PARMNEM_LOCUS1019</name>
</gene>
<dbReference type="EMBL" id="CAVLGL010000002">
    <property type="protein sequence ID" value="CAK1579006.1"/>
    <property type="molecule type" value="Genomic_DNA"/>
</dbReference>
<evidence type="ECO:0000313" key="3">
    <source>
        <dbReference type="Proteomes" id="UP001314205"/>
    </source>
</evidence>
<keyword evidence="1" id="KW-1133">Transmembrane helix</keyword>
<proteinExistence type="predicted"/>
<feature type="transmembrane region" description="Helical" evidence="1">
    <location>
        <begin position="63"/>
        <end position="83"/>
    </location>
</feature>
<sequence length="125" mass="14167">MRDQVSWTPKHHSQILIIMTTILKEALFSFQIKGLRLDVEQLDEPTSSKDQIVPLFKAPLLKYTVIMTTLFLMIQIGSSFIVWMPTIANNFVNIVETGVGTDRSLCNIIGDSLELPVDVSFENRL</sequence>
<dbReference type="AlphaFoldDB" id="A0AAV1K7B9"/>
<keyword evidence="3" id="KW-1185">Reference proteome</keyword>
<reference evidence="2 3" key="1">
    <citation type="submission" date="2023-11" db="EMBL/GenBank/DDBJ databases">
        <authorList>
            <person name="Hedman E."/>
            <person name="Englund M."/>
            <person name="Stromberg M."/>
            <person name="Nyberg Akerstrom W."/>
            <person name="Nylinder S."/>
            <person name="Jareborg N."/>
            <person name="Kallberg Y."/>
            <person name="Kronander E."/>
        </authorList>
    </citation>
    <scope>NUCLEOTIDE SEQUENCE [LARGE SCALE GENOMIC DNA]</scope>
</reference>
<protein>
    <submittedName>
        <fullName evidence="2">Uncharacterized protein</fullName>
    </submittedName>
</protein>
<name>A0AAV1K7B9_9NEOP</name>
<evidence type="ECO:0000313" key="2">
    <source>
        <dbReference type="EMBL" id="CAK1579006.1"/>
    </source>
</evidence>
<evidence type="ECO:0000256" key="1">
    <source>
        <dbReference type="SAM" id="Phobius"/>
    </source>
</evidence>
<comment type="caution">
    <text evidence="2">The sequence shown here is derived from an EMBL/GenBank/DDBJ whole genome shotgun (WGS) entry which is preliminary data.</text>
</comment>
<accession>A0AAV1K7B9</accession>